<evidence type="ECO:0000313" key="2">
    <source>
        <dbReference type="Proteomes" id="UP000266861"/>
    </source>
</evidence>
<accession>A0A397JNS5</accession>
<dbReference type="EMBL" id="PQFF01000051">
    <property type="protein sequence ID" value="RHZ86140.1"/>
    <property type="molecule type" value="Genomic_DNA"/>
</dbReference>
<dbReference type="OrthoDB" id="5983009at2759"/>
<evidence type="ECO:0000313" key="1">
    <source>
        <dbReference type="EMBL" id="RHZ86140.1"/>
    </source>
</evidence>
<protein>
    <recommendedName>
        <fullName evidence="3">TLDc domain-containing protein</fullName>
    </recommendedName>
</protein>
<dbReference type="AlphaFoldDB" id="A0A397JNS5"/>
<dbReference type="Proteomes" id="UP000266861">
    <property type="component" value="Unassembled WGS sequence"/>
</dbReference>
<name>A0A397JNS5_9GLOM</name>
<comment type="caution">
    <text evidence="1">The sequence shown here is derived from an EMBL/GenBank/DDBJ whole genome shotgun (WGS) entry which is preliminary data.</text>
</comment>
<proteinExistence type="predicted"/>
<keyword evidence="2" id="KW-1185">Reference proteome</keyword>
<reference evidence="1 2" key="1">
    <citation type="submission" date="2018-08" db="EMBL/GenBank/DDBJ databases">
        <title>Genome and evolution of the arbuscular mycorrhizal fungus Diversispora epigaea (formerly Glomus versiforme) and its bacterial endosymbionts.</title>
        <authorList>
            <person name="Sun X."/>
            <person name="Fei Z."/>
            <person name="Harrison M."/>
        </authorList>
    </citation>
    <scope>NUCLEOTIDE SEQUENCE [LARGE SCALE GENOMIC DNA]</scope>
    <source>
        <strain evidence="1 2">IT104</strain>
    </source>
</reference>
<organism evidence="1 2">
    <name type="scientific">Diversispora epigaea</name>
    <dbReference type="NCBI Taxonomy" id="1348612"/>
    <lineage>
        <taxon>Eukaryota</taxon>
        <taxon>Fungi</taxon>
        <taxon>Fungi incertae sedis</taxon>
        <taxon>Mucoromycota</taxon>
        <taxon>Glomeromycotina</taxon>
        <taxon>Glomeromycetes</taxon>
        <taxon>Diversisporales</taxon>
        <taxon>Diversisporaceae</taxon>
        <taxon>Diversispora</taxon>
    </lineage>
</organism>
<sequence>MCHGNAGTIVVTKVTGNDQIVGDYNPLAWDNSKVDGNMINTYGSWFGDYEFMISEVSDFTRYYS</sequence>
<gene>
    <name evidence="1" type="ORF">Glove_54g117</name>
</gene>
<evidence type="ECO:0008006" key="3">
    <source>
        <dbReference type="Google" id="ProtNLM"/>
    </source>
</evidence>